<dbReference type="AlphaFoldDB" id="D6Y2E9"/>
<accession>D6Y2E9</accession>
<keyword evidence="1" id="KW-0732">Signal</keyword>
<dbReference type="PANTHER" id="PTHR32015">
    <property type="entry name" value="FASTING INDUCED LIPASE"/>
    <property type="match status" value="1"/>
</dbReference>
<feature type="chain" id="PRO_5003091106" evidence="1">
    <location>
        <begin position="30"/>
        <end position="225"/>
    </location>
</feature>
<reference evidence="2 3" key="1">
    <citation type="submission" date="2010-01" db="EMBL/GenBank/DDBJ databases">
        <title>The complete genome of Thermobispora bispora DSM 43833.</title>
        <authorList>
            <consortium name="US DOE Joint Genome Institute (JGI-PGF)"/>
            <person name="Lucas S."/>
            <person name="Copeland A."/>
            <person name="Lapidus A."/>
            <person name="Glavina del Rio T."/>
            <person name="Dalin E."/>
            <person name="Tice H."/>
            <person name="Bruce D."/>
            <person name="Goodwin L."/>
            <person name="Pitluck S."/>
            <person name="Kyrpides N."/>
            <person name="Mavromatis K."/>
            <person name="Ivanova N."/>
            <person name="Mikhailova N."/>
            <person name="Chertkov O."/>
            <person name="Brettin T."/>
            <person name="Detter J.C."/>
            <person name="Han C."/>
            <person name="Larimer F."/>
            <person name="Land M."/>
            <person name="Hauser L."/>
            <person name="Markowitz V."/>
            <person name="Cheng J.-F."/>
            <person name="Hugenholtz P."/>
            <person name="Woyke T."/>
            <person name="Wu D."/>
            <person name="Jando M."/>
            <person name="Schneider S."/>
            <person name="Klenk H.-P."/>
            <person name="Eisen J.A."/>
        </authorList>
    </citation>
    <scope>NUCLEOTIDE SEQUENCE [LARGE SCALE GENOMIC DNA]</scope>
    <source>
        <strain evidence="3">ATCC 19993 / DSM 43833 / CBS 139.67 / JCM 10125 / KCTC 9307 / NBRC 14880 / R51</strain>
    </source>
</reference>
<evidence type="ECO:0000256" key="1">
    <source>
        <dbReference type="SAM" id="SignalP"/>
    </source>
</evidence>
<dbReference type="GO" id="GO:0016042">
    <property type="term" value="P:lipid catabolic process"/>
    <property type="evidence" value="ECO:0007669"/>
    <property type="project" value="InterPro"/>
</dbReference>
<dbReference type="STRING" id="469371.Tbis_2086"/>
<protein>
    <submittedName>
        <fullName evidence="2">Lipase class 2</fullName>
    </submittedName>
</protein>
<dbReference type="eggNOG" id="COG1075">
    <property type="taxonomic scope" value="Bacteria"/>
</dbReference>
<dbReference type="RefSeq" id="WP_013132331.1">
    <property type="nucleotide sequence ID" value="NC_014165.1"/>
</dbReference>
<dbReference type="HOGENOM" id="CLU_029537_5_0_11"/>
<keyword evidence="3" id="KW-1185">Reference proteome</keyword>
<dbReference type="Gene3D" id="3.40.50.1820">
    <property type="entry name" value="alpha/beta hydrolase"/>
    <property type="match status" value="1"/>
</dbReference>
<dbReference type="Pfam" id="PF01674">
    <property type="entry name" value="Lipase_2"/>
    <property type="match status" value="1"/>
</dbReference>
<dbReference type="GO" id="GO:0016298">
    <property type="term" value="F:lipase activity"/>
    <property type="evidence" value="ECO:0007669"/>
    <property type="project" value="TreeGrafter"/>
</dbReference>
<sequence length="225" mass="24346">MARALRRVAAAVILVAAAILSPFTTPAKAATPDPVIFVHGWSGADWNWAVMIADFQRNGWPSNRLFAWNYDWTQSNAVTAQKLAAYVDQVRAQTGAAKVDIVTHSMGGLSSRYYLKFLGGTAYVDDWVSIGGPNHGTNASYLCNLLMVSCAEMNYNSAFLTQLNAGDETPGPVNYGTFWSNCDEIINPDSSVLLDGAVNTYVGCIGHISMLASPSVAQKVRNFIR</sequence>
<dbReference type="SUPFAM" id="SSF53474">
    <property type="entry name" value="alpha/beta-Hydrolases"/>
    <property type="match status" value="1"/>
</dbReference>
<organism evidence="2 3">
    <name type="scientific">Thermobispora bispora (strain ATCC 19993 / DSM 43833 / CBS 139.67 / JCM 10125 / KCTC 9307 / NBRC 14880 / R51)</name>
    <dbReference type="NCBI Taxonomy" id="469371"/>
    <lineage>
        <taxon>Bacteria</taxon>
        <taxon>Bacillati</taxon>
        <taxon>Actinomycetota</taxon>
        <taxon>Actinomycetes</taxon>
        <taxon>Streptosporangiales</taxon>
        <taxon>Streptosporangiaceae</taxon>
        <taxon>Thermobispora</taxon>
    </lineage>
</organism>
<dbReference type="InterPro" id="IPR029058">
    <property type="entry name" value="AB_hydrolase_fold"/>
</dbReference>
<dbReference type="Proteomes" id="UP000006640">
    <property type="component" value="Chromosome"/>
</dbReference>
<dbReference type="EMBL" id="CP001874">
    <property type="protein sequence ID" value="ADG88798.1"/>
    <property type="molecule type" value="Genomic_DNA"/>
</dbReference>
<dbReference type="OrthoDB" id="8871309at2"/>
<dbReference type="InterPro" id="IPR002918">
    <property type="entry name" value="Lipase_EstA/Esterase_EstB"/>
</dbReference>
<feature type="signal peptide" evidence="1">
    <location>
        <begin position="1"/>
        <end position="29"/>
    </location>
</feature>
<dbReference type="KEGG" id="tbi:Tbis_2086"/>
<evidence type="ECO:0000313" key="3">
    <source>
        <dbReference type="Proteomes" id="UP000006640"/>
    </source>
</evidence>
<gene>
    <name evidence="2" type="ordered locus">Tbis_2086</name>
</gene>
<evidence type="ECO:0000313" key="2">
    <source>
        <dbReference type="EMBL" id="ADG88798.1"/>
    </source>
</evidence>
<proteinExistence type="predicted"/>
<dbReference type="PANTHER" id="PTHR32015:SF1">
    <property type="entry name" value="LIPASE"/>
    <property type="match status" value="1"/>
</dbReference>
<name>D6Y2E9_THEBD</name>